<dbReference type="NCBIfam" id="TIGR00254">
    <property type="entry name" value="GGDEF"/>
    <property type="match status" value="1"/>
</dbReference>
<dbReference type="InterPro" id="IPR029787">
    <property type="entry name" value="Nucleotide_cyclase"/>
</dbReference>
<dbReference type="SUPFAM" id="SSF55073">
    <property type="entry name" value="Nucleotide cyclase"/>
    <property type="match status" value="1"/>
</dbReference>
<proteinExistence type="predicted"/>
<dbReference type="InterPro" id="IPR043128">
    <property type="entry name" value="Rev_trsase/Diguanyl_cyclase"/>
</dbReference>
<evidence type="ECO:0000313" key="3">
    <source>
        <dbReference type="EMBL" id="KRK82099.1"/>
    </source>
</evidence>
<dbReference type="PANTHER" id="PTHR45138:SF9">
    <property type="entry name" value="DIGUANYLATE CYCLASE DGCM-RELATED"/>
    <property type="match status" value="1"/>
</dbReference>
<feature type="transmembrane region" description="Helical" evidence="1">
    <location>
        <begin position="101"/>
        <end position="133"/>
    </location>
</feature>
<dbReference type="AlphaFoldDB" id="A0A0R1KKE4"/>
<feature type="domain" description="GGDEF" evidence="2">
    <location>
        <begin position="242"/>
        <end position="376"/>
    </location>
</feature>
<dbReference type="PANTHER" id="PTHR45138">
    <property type="entry name" value="REGULATORY COMPONENTS OF SENSORY TRANSDUCTION SYSTEM"/>
    <property type="match status" value="1"/>
</dbReference>
<comment type="caution">
    <text evidence="3">The sequence shown here is derived from an EMBL/GenBank/DDBJ whole genome shotgun (WGS) entry which is preliminary data.</text>
</comment>
<evidence type="ECO:0000313" key="4">
    <source>
        <dbReference type="Proteomes" id="UP000051515"/>
    </source>
</evidence>
<dbReference type="OrthoDB" id="9759607at2"/>
<dbReference type="PATRIC" id="fig|1423788.3.peg.414"/>
<dbReference type="Gene3D" id="3.30.70.270">
    <property type="match status" value="1"/>
</dbReference>
<dbReference type="PROSITE" id="PS50887">
    <property type="entry name" value="GGDEF"/>
    <property type="match status" value="1"/>
</dbReference>
<dbReference type="Proteomes" id="UP000051515">
    <property type="component" value="Unassembled WGS sequence"/>
</dbReference>
<protein>
    <submittedName>
        <fullName evidence="3">Diguanylate cyclase phosphodiesterase domain-containing protein</fullName>
    </submittedName>
</protein>
<dbReference type="STRING" id="1423788.FC78_GL000401"/>
<evidence type="ECO:0000259" key="2">
    <source>
        <dbReference type="PROSITE" id="PS50887"/>
    </source>
</evidence>
<feature type="transmembrane region" description="Helical" evidence="1">
    <location>
        <begin position="12"/>
        <end position="29"/>
    </location>
</feature>
<dbReference type="RefSeq" id="WP_056954583.1">
    <property type="nucleotide sequence ID" value="NZ_AZDY01000041.1"/>
</dbReference>
<dbReference type="EMBL" id="AZDY01000041">
    <property type="protein sequence ID" value="KRK82099.1"/>
    <property type="molecule type" value="Genomic_DNA"/>
</dbReference>
<feature type="transmembrane region" description="Helical" evidence="1">
    <location>
        <begin position="77"/>
        <end position="95"/>
    </location>
</feature>
<keyword evidence="1" id="KW-0472">Membrane</keyword>
<keyword evidence="1" id="KW-0812">Transmembrane</keyword>
<name>A0A0R1KKE4_9LACO</name>
<dbReference type="SMART" id="SM00267">
    <property type="entry name" value="GGDEF"/>
    <property type="match status" value="1"/>
</dbReference>
<keyword evidence="4" id="KW-1185">Reference proteome</keyword>
<dbReference type="InterPro" id="IPR000160">
    <property type="entry name" value="GGDEF_dom"/>
</dbReference>
<evidence type="ECO:0000256" key="1">
    <source>
        <dbReference type="SAM" id="Phobius"/>
    </source>
</evidence>
<keyword evidence="1" id="KW-1133">Transmembrane helix</keyword>
<feature type="transmembrane region" description="Helical" evidence="1">
    <location>
        <begin position="49"/>
        <end position="70"/>
    </location>
</feature>
<feature type="transmembrane region" description="Helical" evidence="1">
    <location>
        <begin position="145"/>
        <end position="165"/>
    </location>
</feature>
<feature type="transmembrane region" description="Helical" evidence="1">
    <location>
        <begin position="177"/>
        <end position="199"/>
    </location>
</feature>
<dbReference type="GO" id="GO:0052621">
    <property type="term" value="F:diguanylate cyclase activity"/>
    <property type="evidence" value="ECO:0007669"/>
    <property type="project" value="TreeGrafter"/>
</dbReference>
<dbReference type="Pfam" id="PF00990">
    <property type="entry name" value="GGDEF"/>
    <property type="match status" value="1"/>
</dbReference>
<sequence length="376" mass="43715">MLTKYVLQEMPLLTSLFFIFGVFIIYEILFDGVKSVLSLKEINIESGILKAQLGIMYLFILLFGLQALVVNHQATWIFINFQIVALIFCAVFLDAPVNYPIFIPIVLAFMIFNSAIFYWESWCFALTLFLFYYSLKYIKKKRTNPFPFIYYMLDGLFFGTILWSLARIKFSLNGTTIFQQVSYLIVFEIFVYSYIGFFIRDVRVKHTLYEFAHLDALTHVKNFAAFDNDIHALFNQHQSNDINVAMIMFDIDHFKSINDHYGHLVGDKVLQQVADITQTVINANDGNIRFYRTGGEEFNVILPNYKLSEIDSITQEIFTAINNSQFKFNNQNVDVSVSVGSSEIRENDLNSDEFYSRVDDALYQSKRNGRMRITKS</sequence>
<accession>A0A0R1KKE4</accession>
<gene>
    <name evidence="3" type="ORF">FC78_GL000401</name>
</gene>
<reference evidence="3 4" key="1">
    <citation type="journal article" date="2015" name="Genome Announc.">
        <title>Expanding the biotechnology potential of lactobacilli through comparative genomics of 213 strains and associated genera.</title>
        <authorList>
            <person name="Sun Z."/>
            <person name="Harris H.M."/>
            <person name="McCann A."/>
            <person name="Guo C."/>
            <person name="Argimon S."/>
            <person name="Zhang W."/>
            <person name="Yang X."/>
            <person name="Jeffery I.B."/>
            <person name="Cooney J.C."/>
            <person name="Kagawa T.F."/>
            <person name="Liu W."/>
            <person name="Song Y."/>
            <person name="Salvetti E."/>
            <person name="Wrobel A."/>
            <person name="Rasinkangas P."/>
            <person name="Parkhill J."/>
            <person name="Rea M.C."/>
            <person name="O'Sullivan O."/>
            <person name="Ritari J."/>
            <person name="Douillard F.P."/>
            <person name="Paul Ross R."/>
            <person name="Yang R."/>
            <person name="Briner A.E."/>
            <person name="Felis G.E."/>
            <person name="de Vos W.M."/>
            <person name="Barrangou R."/>
            <person name="Klaenhammer T.R."/>
            <person name="Caufield P.W."/>
            <person name="Cui Y."/>
            <person name="Zhang H."/>
            <person name="O'Toole P.W."/>
        </authorList>
    </citation>
    <scope>NUCLEOTIDE SEQUENCE [LARGE SCALE GENOMIC DNA]</scope>
    <source>
        <strain evidence="3 4">DSM 19674</strain>
    </source>
</reference>
<dbReference type="CDD" id="cd01949">
    <property type="entry name" value="GGDEF"/>
    <property type="match status" value="1"/>
</dbReference>
<organism evidence="3 4">
    <name type="scientific">Companilactobacillus bobalius DSM 19674</name>
    <dbReference type="NCBI Taxonomy" id="1423788"/>
    <lineage>
        <taxon>Bacteria</taxon>
        <taxon>Bacillati</taxon>
        <taxon>Bacillota</taxon>
        <taxon>Bacilli</taxon>
        <taxon>Lactobacillales</taxon>
        <taxon>Lactobacillaceae</taxon>
        <taxon>Companilactobacillus</taxon>
        <taxon>Companilactobacillus bobalius</taxon>
    </lineage>
</organism>
<dbReference type="InterPro" id="IPR050469">
    <property type="entry name" value="Diguanylate_Cyclase"/>
</dbReference>
<dbReference type="FunFam" id="3.30.70.270:FF:000001">
    <property type="entry name" value="Diguanylate cyclase domain protein"/>
    <property type="match status" value="1"/>
</dbReference>